<dbReference type="AlphaFoldDB" id="A0AAN8E4S1"/>
<accession>A0AAN8E4S1</accession>
<dbReference type="EMBL" id="JAURVH010001514">
    <property type="protein sequence ID" value="KAK5934745.1"/>
    <property type="molecule type" value="Genomic_DNA"/>
</dbReference>
<dbReference type="Proteomes" id="UP001331515">
    <property type="component" value="Unassembled WGS sequence"/>
</dbReference>
<protein>
    <submittedName>
        <fullName evidence="1">Uncharacterized protein</fullName>
    </submittedName>
</protein>
<comment type="caution">
    <text evidence="1">The sequence shown here is derived from an EMBL/GenBank/DDBJ whole genome shotgun (WGS) entry which is preliminary data.</text>
</comment>
<gene>
    <name evidence="1" type="ORF">CgunFtcFv8_015112</name>
</gene>
<name>A0AAN8E4S1_CHAGU</name>
<evidence type="ECO:0000313" key="2">
    <source>
        <dbReference type="Proteomes" id="UP001331515"/>
    </source>
</evidence>
<keyword evidence="2" id="KW-1185">Reference proteome</keyword>
<sequence length="75" mass="8163">MLTVARTEAGLQIPRALGSGLSLLCEPVTVLWVMVRLKRANSSVWSVGCSGLVQREEEVWRCDGAFHYANANAST</sequence>
<reference evidence="1 2" key="1">
    <citation type="journal article" date="2023" name="Mol. Biol. Evol.">
        <title>Genomics of Secondarily Temperate Adaptation in the Only Non-Antarctic Icefish.</title>
        <authorList>
            <person name="Rivera-Colon A.G."/>
            <person name="Rayamajhi N."/>
            <person name="Minhas B.F."/>
            <person name="Madrigal G."/>
            <person name="Bilyk K.T."/>
            <person name="Yoon V."/>
            <person name="Hune M."/>
            <person name="Gregory S."/>
            <person name="Cheng C.H.C."/>
            <person name="Catchen J.M."/>
        </authorList>
    </citation>
    <scope>NUCLEOTIDE SEQUENCE [LARGE SCALE GENOMIC DNA]</scope>
    <source>
        <tissue evidence="1">White muscle</tissue>
    </source>
</reference>
<evidence type="ECO:0000313" key="1">
    <source>
        <dbReference type="EMBL" id="KAK5934745.1"/>
    </source>
</evidence>
<proteinExistence type="predicted"/>
<organism evidence="1 2">
    <name type="scientific">Champsocephalus gunnari</name>
    <name type="common">Mackerel icefish</name>
    <dbReference type="NCBI Taxonomy" id="52237"/>
    <lineage>
        <taxon>Eukaryota</taxon>
        <taxon>Metazoa</taxon>
        <taxon>Chordata</taxon>
        <taxon>Craniata</taxon>
        <taxon>Vertebrata</taxon>
        <taxon>Euteleostomi</taxon>
        <taxon>Actinopterygii</taxon>
        <taxon>Neopterygii</taxon>
        <taxon>Teleostei</taxon>
        <taxon>Neoteleostei</taxon>
        <taxon>Acanthomorphata</taxon>
        <taxon>Eupercaria</taxon>
        <taxon>Perciformes</taxon>
        <taxon>Notothenioidei</taxon>
        <taxon>Channichthyidae</taxon>
        <taxon>Champsocephalus</taxon>
    </lineage>
</organism>